<gene>
    <name evidence="2" type="ORF">FHX73_113777</name>
</gene>
<protein>
    <submittedName>
        <fullName evidence="2">Uncharacterized protein</fullName>
    </submittedName>
</protein>
<evidence type="ECO:0000256" key="1">
    <source>
        <dbReference type="SAM" id="MobiDB-lite"/>
    </source>
</evidence>
<dbReference type="RefSeq" id="WP_145906095.1">
    <property type="nucleotide sequence ID" value="NZ_BAAAMZ010000021.1"/>
</dbReference>
<evidence type="ECO:0000313" key="3">
    <source>
        <dbReference type="Proteomes" id="UP000317940"/>
    </source>
</evidence>
<reference evidence="2 3" key="1">
    <citation type="submission" date="2019-06" db="EMBL/GenBank/DDBJ databases">
        <title>Sequencing the genomes of 1000 actinobacteria strains.</title>
        <authorList>
            <person name="Klenk H.-P."/>
        </authorList>
    </citation>
    <scope>NUCLEOTIDE SEQUENCE [LARGE SCALE GENOMIC DNA]</scope>
    <source>
        <strain evidence="2 3">DSM 44826</strain>
    </source>
</reference>
<evidence type="ECO:0000313" key="2">
    <source>
        <dbReference type="EMBL" id="TWF99917.1"/>
    </source>
</evidence>
<accession>A0A561UKN1</accession>
<sequence>MAQFIVSHPAGAAFSGTIVGSTFTAGTAHIDTDTPGGQAAYAYFQRAQYGLTPYQAPPEEAIERIGLDAPPLPDTDPEQPHSPTGPEQPAILGPAEPDQEGGAQ</sequence>
<dbReference type="EMBL" id="VIWT01000001">
    <property type="protein sequence ID" value="TWF99917.1"/>
    <property type="molecule type" value="Genomic_DNA"/>
</dbReference>
<proteinExistence type="predicted"/>
<name>A0A561UKN1_9ACTN</name>
<comment type="caution">
    <text evidence="2">The sequence shown here is derived from an EMBL/GenBank/DDBJ whole genome shotgun (WGS) entry which is preliminary data.</text>
</comment>
<feature type="region of interest" description="Disordered" evidence="1">
    <location>
        <begin position="64"/>
        <end position="104"/>
    </location>
</feature>
<dbReference type="Proteomes" id="UP000317940">
    <property type="component" value="Unassembled WGS sequence"/>
</dbReference>
<keyword evidence="3" id="KW-1185">Reference proteome</keyword>
<dbReference type="AlphaFoldDB" id="A0A561UKN1"/>
<organism evidence="2 3">
    <name type="scientific">Kitasatospora viridis</name>
    <dbReference type="NCBI Taxonomy" id="281105"/>
    <lineage>
        <taxon>Bacteria</taxon>
        <taxon>Bacillati</taxon>
        <taxon>Actinomycetota</taxon>
        <taxon>Actinomycetes</taxon>
        <taxon>Kitasatosporales</taxon>
        <taxon>Streptomycetaceae</taxon>
        <taxon>Kitasatospora</taxon>
    </lineage>
</organism>